<dbReference type="PANTHER" id="PTHR13620:SF57">
    <property type="entry name" value="OS07G0112400 PROTEIN"/>
    <property type="match status" value="1"/>
</dbReference>
<name>A0A811RHR7_9POAL</name>
<dbReference type="SUPFAM" id="SSF53098">
    <property type="entry name" value="Ribonuclease H-like"/>
    <property type="match status" value="2"/>
</dbReference>
<evidence type="ECO:0000256" key="1">
    <source>
        <dbReference type="ARBA" id="ARBA00022722"/>
    </source>
</evidence>
<proteinExistence type="predicted"/>
<dbReference type="OrthoDB" id="10261556at2759"/>
<dbReference type="InterPro" id="IPR012337">
    <property type="entry name" value="RNaseH-like_sf"/>
</dbReference>
<dbReference type="GO" id="GO:0005737">
    <property type="term" value="C:cytoplasm"/>
    <property type="evidence" value="ECO:0007669"/>
    <property type="project" value="TreeGrafter"/>
</dbReference>
<dbReference type="Proteomes" id="UP000604825">
    <property type="component" value="Unassembled WGS sequence"/>
</dbReference>
<keyword evidence="5" id="KW-1185">Reference proteome</keyword>
<dbReference type="GO" id="GO:0008408">
    <property type="term" value="F:3'-5' exonuclease activity"/>
    <property type="evidence" value="ECO:0007669"/>
    <property type="project" value="TreeGrafter"/>
</dbReference>
<keyword evidence="2" id="KW-0378">Hydrolase</keyword>
<reference evidence="4" key="1">
    <citation type="submission" date="2020-10" db="EMBL/GenBank/DDBJ databases">
        <authorList>
            <person name="Han B."/>
            <person name="Lu T."/>
            <person name="Zhao Q."/>
            <person name="Huang X."/>
            <person name="Zhao Y."/>
        </authorList>
    </citation>
    <scope>NUCLEOTIDE SEQUENCE</scope>
</reference>
<evidence type="ECO:0000313" key="5">
    <source>
        <dbReference type="Proteomes" id="UP000604825"/>
    </source>
</evidence>
<dbReference type="EMBL" id="CAJGYO010000015">
    <property type="protein sequence ID" value="CAD6269911.1"/>
    <property type="molecule type" value="Genomic_DNA"/>
</dbReference>
<sequence>MSYYKLCVGHRCLVFHLACTDAILEALRRFLADYRVTFVGSGSTHNGRMLWEHYGLDMACGLESTLPPSWGTPPSVEQMAAGSSRTHCKPRDRRSVARPPVTPLSLRRPRRPASNTSYCKLCVGHRCLVFHLACADAIPEALRRFLADPRVTFVGSGSAHDGRMLWEHYGLDMACGLESTPPPSWGTPPSVEQMAAGSSGTHCKPRDVSARAMHSHKTIGMTMGLIRTMNRSSKSSTCFD</sequence>
<evidence type="ECO:0000256" key="2">
    <source>
        <dbReference type="ARBA" id="ARBA00022801"/>
    </source>
</evidence>
<dbReference type="PANTHER" id="PTHR13620">
    <property type="entry name" value="3-5 EXONUCLEASE"/>
    <property type="match status" value="1"/>
</dbReference>
<dbReference type="GO" id="GO:0005634">
    <property type="term" value="C:nucleus"/>
    <property type="evidence" value="ECO:0007669"/>
    <property type="project" value="TreeGrafter"/>
</dbReference>
<dbReference type="AlphaFoldDB" id="A0A811RHR7"/>
<dbReference type="Gene3D" id="3.30.420.10">
    <property type="entry name" value="Ribonuclease H-like superfamily/Ribonuclease H"/>
    <property type="match status" value="2"/>
</dbReference>
<feature type="region of interest" description="Disordered" evidence="3">
    <location>
        <begin position="82"/>
        <end position="112"/>
    </location>
</feature>
<organism evidence="4 5">
    <name type="scientific">Miscanthus lutarioriparius</name>
    <dbReference type="NCBI Taxonomy" id="422564"/>
    <lineage>
        <taxon>Eukaryota</taxon>
        <taxon>Viridiplantae</taxon>
        <taxon>Streptophyta</taxon>
        <taxon>Embryophyta</taxon>
        <taxon>Tracheophyta</taxon>
        <taxon>Spermatophyta</taxon>
        <taxon>Magnoliopsida</taxon>
        <taxon>Liliopsida</taxon>
        <taxon>Poales</taxon>
        <taxon>Poaceae</taxon>
        <taxon>PACMAD clade</taxon>
        <taxon>Panicoideae</taxon>
        <taxon>Andropogonodae</taxon>
        <taxon>Andropogoneae</taxon>
        <taxon>Saccharinae</taxon>
        <taxon>Miscanthus</taxon>
    </lineage>
</organism>
<protein>
    <submittedName>
        <fullName evidence="4">Uncharacterized protein</fullName>
    </submittedName>
</protein>
<dbReference type="InterPro" id="IPR036397">
    <property type="entry name" value="RNaseH_sf"/>
</dbReference>
<evidence type="ECO:0000256" key="3">
    <source>
        <dbReference type="SAM" id="MobiDB-lite"/>
    </source>
</evidence>
<dbReference type="InterPro" id="IPR051132">
    <property type="entry name" value="3-5_Exonuclease_domain"/>
</dbReference>
<evidence type="ECO:0000313" key="4">
    <source>
        <dbReference type="EMBL" id="CAD6269911.1"/>
    </source>
</evidence>
<gene>
    <name evidence="4" type="ORF">NCGR_LOCUS53208</name>
</gene>
<dbReference type="GO" id="GO:0003676">
    <property type="term" value="F:nucleic acid binding"/>
    <property type="evidence" value="ECO:0007669"/>
    <property type="project" value="InterPro"/>
</dbReference>
<keyword evidence="1" id="KW-0540">Nuclease</keyword>
<accession>A0A811RHR7</accession>
<comment type="caution">
    <text evidence="4">The sequence shown here is derived from an EMBL/GenBank/DDBJ whole genome shotgun (WGS) entry which is preliminary data.</text>
</comment>